<gene>
    <name evidence="7" type="ORF">BU26DRAFT_222544</name>
</gene>
<dbReference type="AlphaFoldDB" id="A0A6A6ISN1"/>
<organism evidence="7 8">
    <name type="scientific">Trematosphaeria pertusa</name>
    <dbReference type="NCBI Taxonomy" id="390896"/>
    <lineage>
        <taxon>Eukaryota</taxon>
        <taxon>Fungi</taxon>
        <taxon>Dikarya</taxon>
        <taxon>Ascomycota</taxon>
        <taxon>Pezizomycotina</taxon>
        <taxon>Dothideomycetes</taxon>
        <taxon>Pleosporomycetidae</taxon>
        <taxon>Pleosporales</taxon>
        <taxon>Massarineae</taxon>
        <taxon>Trematosphaeriaceae</taxon>
        <taxon>Trematosphaeria</taxon>
    </lineage>
</organism>
<evidence type="ECO:0000256" key="3">
    <source>
        <dbReference type="ARBA" id="ARBA00023015"/>
    </source>
</evidence>
<dbReference type="InterPro" id="IPR036864">
    <property type="entry name" value="Zn2-C6_fun-type_DNA-bd_sf"/>
</dbReference>
<keyword evidence="4" id="KW-0804">Transcription</keyword>
<evidence type="ECO:0000259" key="6">
    <source>
        <dbReference type="PROSITE" id="PS50048"/>
    </source>
</evidence>
<dbReference type="Pfam" id="PF04082">
    <property type="entry name" value="Fungal_trans"/>
    <property type="match status" value="1"/>
</dbReference>
<dbReference type="CDD" id="cd12148">
    <property type="entry name" value="fungal_TF_MHR"/>
    <property type="match status" value="1"/>
</dbReference>
<dbReference type="GO" id="GO:0008270">
    <property type="term" value="F:zinc ion binding"/>
    <property type="evidence" value="ECO:0007669"/>
    <property type="project" value="InterPro"/>
</dbReference>
<dbReference type="Proteomes" id="UP000800094">
    <property type="component" value="Unassembled WGS sequence"/>
</dbReference>
<dbReference type="PANTHER" id="PTHR47338:SF10">
    <property type="entry name" value="TRANSCRIPTION FACTOR DOMAIN-CONTAINING PROTEIN-RELATED"/>
    <property type="match status" value="1"/>
</dbReference>
<dbReference type="SUPFAM" id="SSF57701">
    <property type="entry name" value="Zn2/Cys6 DNA-binding domain"/>
    <property type="match status" value="1"/>
</dbReference>
<dbReference type="InterPro" id="IPR001138">
    <property type="entry name" value="Zn2Cys6_DnaBD"/>
</dbReference>
<dbReference type="PROSITE" id="PS50048">
    <property type="entry name" value="ZN2_CY6_FUNGAL_2"/>
    <property type="match status" value="1"/>
</dbReference>
<dbReference type="SMART" id="SM00066">
    <property type="entry name" value="GAL4"/>
    <property type="match status" value="1"/>
</dbReference>
<dbReference type="PANTHER" id="PTHR47338">
    <property type="entry name" value="ZN(II)2CYS6 TRANSCRIPTION FACTOR (EUROFUNG)-RELATED"/>
    <property type="match status" value="1"/>
</dbReference>
<dbReference type="GO" id="GO:0000981">
    <property type="term" value="F:DNA-binding transcription factor activity, RNA polymerase II-specific"/>
    <property type="evidence" value="ECO:0007669"/>
    <property type="project" value="InterPro"/>
</dbReference>
<evidence type="ECO:0000313" key="8">
    <source>
        <dbReference type="Proteomes" id="UP000800094"/>
    </source>
</evidence>
<comment type="subcellular location">
    <subcellularLocation>
        <location evidence="1">Nucleus</location>
    </subcellularLocation>
</comment>
<dbReference type="GO" id="GO:0006351">
    <property type="term" value="P:DNA-templated transcription"/>
    <property type="evidence" value="ECO:0007669"/>
    <property type="project" value="InterPro"/>
</dbReference>
<dbReference type="PROSITE" id="PS00463">
    <property type="entry name" value="ZN2_CY6_FUNGAL_1"/>
    <property type="match status" value="1"/>
</dbReference>
<proteinExistence type="predicted"/>
<keyword evidence="8" id="KW-1185">Reference proteome</keyword>
<evidence type="ECO:0000256" key="4">
    <source>
        <dbReference type="ARBA" id="ARBA00023163"/>
    </source>
</evidence>
<evidence type="ECO:0000256" key="5">
    <source>
        <dbReference type="ARBA" id="ARBA00023242"/>
    </source>
</evidence>
<dbReference type="GeneID" id="54574103"/>
<evidence type="ECO:0000256" key="1">
    <source>
        <dbReference type="ARBA" id="ARBA00004123"/>
    </source>
</evidence>
<dbReference type="InterPro" id="IPR007219">
    <property type="entry name" value="XnlR_reg_dom"/>
</dbReference>
<protein>
    <recommendedName>
        <fullName evidence="6">Zn(2)-C6 fungal-type domain-containing protein</fullName>
    </recommendedName>
</protein>
<dbReference type="CDD" id="cd00067">
    <property type="entry name" value="GAL4"/>
    <property type="match status" value="1"/>
</dbReference>
<accession>A0A6A6ISN1</accession>
<dbReference type="Pfam" id="PF00172">
    <property type="entry name" value="Zn_clus"/>
    <property type="match status" value="1"/>
</dbReference>
<feature type="domain" description="Zn(2)-C6 fungal-type" evidence="6">
    <location>
        <begin position="16"/>
        <end position="46"/>
    </location>
</feature>
<dbReference type="GO" id="GO:0003677">
    <property type="term" value="F:DNA binding"/>
    <property type="evidence" value="ECO:0007669"/>
    <property type="project" value="InterPro"/>
</dbReference>
<sequence>MQPLTGPTSVSKRKQACKSCRQRKKRCDGERPTCALCKKWGLRCEYTIPASNRVEDYAPPTQYAGTLFGGQPIIPPGFGQEGAMGFMQFPGMNFDLPAPGLQDNTSLQAGYPTPRTGQESVETSNGIDLEQDIFANAGLPSDDVLIELVDIFFERLYYMFPCFHKATFMTQLRNHEIQTHAPLLLYAICCLASTYHPDPSIKNRQNDWYEQAKFTYELTNRRPHPALRTIQAVLCLVVHAFTIGDFSASWLFLGKAWRQAVAHSMHRMDSYPAMMMGIHVDHEKFYDLEREGGKTAVEKEEYRRTLWLLFMWDRNSSWPTAWPFAIDERQFKVDIPVANSIFQDMTSETEIGAVKNTAFTTNLKSLNASSSSAKEPLNLFHYIAIAHVLLGRVAELIHSLHLTPNSPEYAEQNDELDVCIVKFRLSLPRTATSVLDAAAEDRGHVIWLNLTLNTMTILLHYRCASFVDRPTANECFTRAIIAARNTVQIIKDAAQTSIDLLLNAHIGSSLYVAACVLVIQWRITGDESFESDIELFTLLFERMTDMYKFLGMKFKLGLEHDVKRSKESVVDLKDRGFRGLMADCSKWRHVQEEVAKIGLTVT</sequence>
<dbReference type="InterPro" id="IPR050815">
    <property type="entry name" value="TF_fung"/>
</dbReference>
<dbReference type="EMBL" id="ML987191">
    <property type="protein sequence ID" value="KAF2253416.1"/>
    <property type="molecule type" value="Genomic_DNA"/>
</dbReference>
<dbReference type="SMART" id="SM00906">
    <property type="entry name" value="Fungal_trans"/>
    <property type="match status" value="1"/>
</dbReference>
<keyword evidence="5" id="KW-0539">Nucleus</keyword>
<keyword evidence="3" id="KW-0805">Transcription regulation</keyword>
<evidence type="ECO:0000256" key="2">
    <source>
        <dbReference type="ARBA" id="ARBA00022723"/>
    </source>
</evidence>
<keyword evidence="2" id="KW-0479">Metal-binding</keyword>
<dbReference type="RefSeq" id="XP_033688420.1">
    <property type="nucleotide sequence ID" value="XM_033820773.1"/>
</dbReference>
<name>A0A6A6ISN1_9PLEO</name>
<evidence type="ECO:0000313" key="7">
    <source>
        <dbReference type="EMBL" id="KAF2253416.1"/>
    </source>
</evidence>
<dbReference type="Gene3D" id="4.10.240.10">
    <property type="entry name" value="Zn(2)-C6 fungal-type DNA-binding domain"/>
    <property type="match status" value="1"/>
</dbReference>
<reference evidence="7" key="1">
    <citation type="journal article" date="2020" name="Stud. Mycol.">
        <title>101 Dothideomycetes genomes: a test case for predicting lifestyles and emergence of pathogens.</title>
        <authorList>
            <person name="Haridas S."/>
            <person name="Albert R."/>
            <person name="Binder M."/>
            <person name="Bloem J."/>
            <person name="Labutti K."/>
            <person name="Salamov A."/>
            <person name="Andreopoulos B."/>
            <person name="Baker S."/>
            <person name="Barry K."/>
            <person name="Bills G."/>
            <person name="Bluhm B."/>
            <person name="Cannon C."/>
            <person name="Castanera R."/>
            <person name="Culley D."/>
            <person name="Daum C."/>
            <person name="Ezra D."/>
            <person name="Gonzalez J."/>
            <person name="Henrissat B."/>
            <person name="Kuo A."/>
            <person name="Liang C."/>
            <person name="Lipzen A."/>
            <person name="Lutzoni F."/>
            <person name="Magnuson J."/>
            <person name="Mondo S."/>
            <person name="Nolan M."/>
            <person name="Ohm R."/>
            <person name="Pangilinan J."/>
            <person name="Park H.-J."/>
            <person name="Ramirez L."/>
            <person name="Alfaro M."/>
            <person name="Sun H."/>
            <person name="Tritt A."/>
            <person name="Yoshinaga Y."/>
            <person name="Zwiers L.-H."/>
            <person name="Turgeon B."/>
            <person name="Goodwin S."/>
            <person name="Spatafora J."/>
            <person name="Crous P."/>
            <person name="Grigoriev I."/>
        </authorList>
    </citation>
    <scope>NUCLEOTIDE SEQUENCE</scope>
    <source>
        <strain evidence="7">CBS 122368</strain>
    </source>
</reference>
<dbReference type="OrthoDB" id="2943660at2759"/>
<dbReference type="GO" id="GO:0005634">
    <property type="term" value="C:nucleus"/>
    <property type="evidence" value="ECO:0007669"/>
    <property type="project" value="UniProtKB-SubCell"/>
</dbReference>